<dbReference type="EMBL" id="JAWDGP010004591">
    <property type="protein sequence ID" value="KAK3763179.1"/>
    <property type="molecule type" value="Genomic_DNA"/>
</dbReference>
<name>A0AAE0Z5I4_9GAST</name>
<comment type="caution">
    <text evidence="1">The sequence shown here is derived from an EMBL/GenBank/DDBJ whole genome shotgun (WGS) entry which is preliminary data.</text>
</comment>
<accession>A0AAE0Z5I4</accession>
<evidence type="ECO:0000313" key="2">
    <source>
        <dbReference type="Proteomes" id="UP001283361"/>
    </source>
</evidence>
<organism evidence="1 2">
    <name type="scientific">Elysia crispata</name>
    <name type="common">lettuce slug</name>
    <dbReference type="NCBI Taxonomy" id="231223"/>
    <lineage>
        <taxon>Eukaryota</taxon>
        <taxon>Metazoa</taxon>
        <taxon>Spiralia</taxon>
        <taxon>Lophotrochozoa</taxon>
        <taxon>Mollusca</taxon>
        <taxon>Gastropoda</taxon>
        <taxon>Heterobranchia</taxon>
        <taxon>Euthyneura</taxon>
        <taxon>Panpulmonata</taxon>
        <taxon>Sacoglossa</taxon>
        <taxon>Placobranchoidea</taxon>
        <taxon>Plakobranchidae</taxon>
        <taxon>Elysia</taxon>
    </lineage>
</organism>
<evidence type="ECO:0000313" key="1">
    <source>
        <dbReference type="EMBL" id="KAK3763179.1"/>
    </source>
</evidence>
<keyword evidence="2" id="KW-1185">Reference proteome</keyword>
<dbReference type="Proteomes" id="UP001283361">
    <property type="component" value="Unassembled WGS sequence"/>
</dbReference>
<protein>
    <submittedName>
        <fullName evidence="1">Uncharacterized protein</fullName>
    </submittedName>
</protein>
<dbReference type="AlphaFoldDB" id="A0AAE0Z5I4"/>
<proteinExistence type="predicted"/>
<reference evidence="1" key="1">
    <citation type="journal article" date="2023" name="G3 (Bethesda)">
        <title>A reference genome for the long-term kleptoplast-retaining sea slug Elysia crispata morphotype clarki.</title>
        <authorList>
            <person name="Eastman K.E."/>
            <person name="Pendleton A.L."/>
            <person name="Shaikh M.A."/>
            <person name="Suttiyut T."/>
            <person name="Ogas R."/>
            <person name="Tomko P."/>
            <person name="Gavelis G."/>
            <person name="Widhalm J.R."/>
            <person name="Wisecaver J.H."/>
        </authorList>
    </citation>
    <scope>NUCLEOTIDE SEQUENCE</scope>
    <source>
        <strain evidence="1">ECLA1</strain>
    </source>
</reference>
<sequence>MILIESGEVLIYIDLRLPCFYSPGLSEVHGQRQSGVIRHQKHKEETNKFYDKYLLPVPVMVNPMTSSLGDPVRGSADLTRSVSRLIDEHFCGVTCLYCERGRQKRDDGRLKPF</sequence>
<gene>
    <name evidence="1" type="ORF">RRG08_018748</name>
</gene>